<dbReference type="GO" id="GO:0022857">
    <property type="term" value="F:transmembrane transporter activity"/>
    <property type="evidence" value="ECO:0007669"/>
    <property type="project" value="InterPro"/>
</dbReference>
<accession>A0A9P0VY19</accession>
<dbReference type="Proteomes" id="UP000837801">
    <property type="component" value="Unassembled WGS sequence"/>
</dbReference>
<dbReference type="GO" id="GO:0016020">
    <property type="term" value="C:membrane"/>
    <property type="evidence" value="ECO:0007669"/>
    <property type="project" value="UniProtKB-SubCell"/>
</dbReference>
<feature type="transmembrane region" description="Helical" evidence="7">
    <location>
        <begin position="165"/>
        <end position="186"/>
    </location>
</feature>
<evidence type="ECO:0000313" key="9">
    <source>
        <dbReference type="Proteomes" id="UP000837801"/>
    </source>
</evidence>
<dbReference type="Gene3D" id="1.20.1250.20">
    <property type="entry name" value="MFS general substrate transporter like domains"/>
    <property type="match status" value="1"/>
</dbReference>
<name>A0A9P0VY19_9ASCO</name>
<dbReference type="InterPro" id="IPR036259">
    <property type="entry name" value="MFS_trans_sf"/>
</dbReference>
<comment type="caution">
    <text evidence="8">The sequence shown here is derived from an EMBL/GenBank/DDBJ whole genome shotgun (WGS) entry which is preliminary data.</text>
</comment>
<feature type="transmembrane region" description="Helical" evidence="7">
    <location>
        <begin position="337"/>
        <end position="357"/>
    </location>
</feature>
<keyword evidence="2" id="KW-0813">Transport</keyword>
<protein>
    <submittedName>
        <fullName evidence="8">Allantoate permease</fullName>
    </submittedName>
</protein>
<reference evidence="8" key="1">
    <citation type="submission" date="2022-03" db="EMBL/GenBank/DDBJ databases">
        <authorList>
            <person name="Legras J.-L."/>
            <person name="Devillers H."/>
            <person name="Grondin C."/>
        </authorList>
    </citation>
    <scope>NUCLEOTIDE SEQUENCE</scope>
    <source>
        <strain evidence="8">CLIB 1423</strain>
    </source>
</reference>
<dbReference type="SUPFAM" id="SSF103473">
    <property type="entry name" value="MFS general substrate transporter"/>
    <property type="match status" value="1"/>
</dbReference>
<proteinExistence type="inferred from homology"/>
<dbReference type="PANTHER" id="PTHR43791">
    <property type="entry name" value="PERMEASE-RELATED"/>
    <property type="match status" value="1"/>
</dbReference>
<comment type="subcellular location">
    <subcellularLocation>
        <location evidence="1">Membrane</location>
        <topology evidence="1">Multi-pass membrane protein</topology>
    </subcellularLocation>
</comment>
<evidence type="ECO:0000256" key="4">
    <source>
        <dbReference type="ARBA" id="ARBA00022989"/>
    </source>
</evidence>
<evidence type="ECO:0000256" key="6">
    <source>
        <dbReference type="ARBA" id="ARBA00037968"/>
    </source>
</evidence>
<comment type="similarity">
    <text evidence="6">Belongs to the major facilitator superfamily. Allantoate permease family.</text>
</comment>
<feature type="transmembrane region" description="Helical" evidence="7">
    <location>
        <begin position="65"/>
        <end position="82"/>
    </location>
</feature>
<dbReference type="PANTHER" id="PTHR43791:SF70">
    <property type="entry name" value="MAJOR FACILITATOR SUPERFAMILY (MFS) PROFILE DOMAIN-CONTAINING PROTEIN"/>
    <property type="match status" value="1"/>
</dbReference>
<keyword evidence="9" id="KW-1185">Reference proteome</keyword>
<keyword evidence="4 7" id="KW-1133">Transmembrane helix</keyword>
<feature type="transmembrane region" description="Helical" evidence="7">
    <location>
        <begin position="229"/>
        <end position="249"/>
    </location>
</feature>
<gene>
    <name evidence="8" type="ORF">CLIB1423_05S04676</name>
</gene>
<dbReference type="OrthoDB" id="4454541at2759"/>
<evidence type="ECO:0000256" key="7">
    <source>
        <dbReference type="SAM" id="Phobius"/>
    </source>
</evidence>
<feature type="transmembrane region" description="Helical" evidence="7">
    <location>
        <begin position="302"/>
        <end position="325"/>
    </location>
</feature>
<organism evidence="8 9">
    <name type="scientific">[Candida] railenensis</name>
    <dbReference type="NCBI Taxonomy" id="45579"/>
    <lineage>
        <taxon>Eukaryota</taxon>
        <taxon>Fungi</taxon>
        <taxon>Dikarya</taxon>
        <taxon>Ascomycota</taxon>
        <taxon>Saccharomycotina</taxon>
        <taxon>Pichiomycetes</taxon>
        <taxon>Debaryomycetaceae</taxon>
        <taxon>Kurtzmaniella</taxon>
    </lineage>
</organism>
<dbReference type="FunFam" id="1.20.1250.20:FF:000064">
    <property type="entry name" value="MFS allantoate transporter"/>
    <property type="match status" value="1"/>
</dbReference>
<feature type="transmembrane region" description="Helical" evidence="7">
    <location>
        <begin position="462"/>
        <end position="483"/>
    </location>
</feature>
<feature type="transmembrane region" description="Helical" evidence="7">
    <location>
        <begin position="398"/>
        <end position="418"/>
    </location>
</feature>
<feature type="transmembrane region" description="Helical" evidence="7">
    <location>
        <begin position="106"/>
        <end position="124"/>
    </location>
</feature>
<evidence type="ECO:0000256" key="1">
    <source>
        <dbReference type="ARBA" id="ARBA00004141"/>
    </source>
</evidence>
<dbReference type="Pfam" id="PF07690">
    <property type="entry name" value="MFS_1"/>
    <property type="match status" value="1"/>
</dbReference>
<evidence type="ECO:0000256" key="2">
    <source>
        <dbReference type="ARBA" id="ARBA00022448"/>
    </source>
</evidence>
<dbReference type="AlphaFoldDB" id="A0A9P0VY19"/>
<sequence>MSDNITSANDKEAYEVSTGAIEKINDVTSGELKIKDRGFELFKEAVGNEKVEVDPKESSKVARKLDLYMLPIMFILYGINYVDKAALGWAVLFTFEADLHLTGDDYSWVSSIFYFGYLGAQYPASYCLRRFPVGKVIGITTVCWSFIMLAHMGCKNYAGILVCRFLLGVFEAPISGGFVLFCSLFYTRKEQIARTMWWGSSQGIFYVIFGLVSYGLGHATNSALSEWQLIYLVLGLCSFVIGVAWLYFIPDTPLDAKFLTEEEKIVAVHRVASNMMGAATQGDNKWDWSQVRECLFKDPKTWMLIAFILFSMLPNGGLTNFGSLVLDSIVHGRLETIAVGIGSSFFSSGQMLIFSFFARKYNNFRTIGMTFPMLLAIAGLSAVYATDNNPGAKKWGRVFAYWMINSYAVTWPFTLSFLGSNFAGHTKRATMSMVLLIFFAVGNIIGPFCFTSSDAPKYTKALATNLGCFCACFVIGVLLRFYLIRENKIRNTKYGVISTNDFDEDERMEGILNGMKDMTDLSNKSFRYVL</sequence>
<keyword evidence="5 7" id="KW-0472">Membrane</keyword>
<dbReference type="EMBL" id="CAKXYY010000005">
    <property type="protein sequence ID" value="CAH2352058.1"/>
    <property type="molecule type" value="Genomic_DNA"/>
</dbReference>
<keyword evidence="3 7" id="KW-0812">Transmembrane</keyword>
<feature type="transmembrane region" description="Helical" evidence="7">
    <location>
        <begin position="198"/>
        <end position="217"/>
    </location>
</feature>
<evidence type="ECO:0000256" key="3">
    <source>
        <dbReference type="ARBA" id="ARBA00022692"/>
    </source>
</evidence>
<evidence type="ECO:0000256" key="5">
    <source>
        <dbReference type="ARBA" id="ARBA00023136"/>
    </source>
</evidence>
<feature type="transmembrane region" description="Helical" evidence="7">
    <location>
        <begin position="430"/>
        <end position="450"/>
    </location>
</feature>
<feature type="transmembrane region" description="Helical" evidence="7">
    <location>
        <begin position="369"/>
        <end position="386"/>
    </location>
</feature>
<evidence type="ECO:0000313" key="8">
    <source>
        <dbReference type="EMBL" id="CAH2352058.1"/>
    </source>
</evidence>
<feature type="transmembrane region" description="Helical" evidence="7">
    <location>
        <begin position="136"/>
        <end position="153"/>
    </location>
</feature>
<dbReference type="InterPro" id="IPR011701">
    <property type="entry name" value="MFS"/>
</dbReference>